<dbReference type="GO" id="GO:0005524">
    <property type="term" value="F:ATP binding"/>
    <property type="evidence" value="ECO:0007669"/>
    <property type="project" value="InterPro"/>
</dbReference>
<gene>
    <name evidence="3" type="ORF">Clacol_008697</name>
</gene>
<evidence type="ECO:0000313" key="3">
    <source>
        <dbReference type="EMBL" id="GJJ14433.1"/>
    </source>
</evidence>
<dbReference type="AlphaFoldDB" id="A0AAV5ALS5"/>
<dbReference type="EMBL" id="BPWL01000009">
    <property type="protein sequence ID" value="GJJ14433.1"/>
    <property type="molecule type" value="Genomic_DNA"/>
</dbReference>
<dbReference type="SUPFAM" id="SSF56112">
    <property type="entry name" value="Protein kinase-like (PK-like)"/>
    <property type="match status" value="1"/>
</dbReference>
<dbReference type="Proteomes" id="UP001050691">
    <property type="component" value="Unassembled WGS sequence"/>
</dbReference>
<keyword evidence="4" id="KW-1185">Reference proteome</keyword>
<dbReference type="InterPro" id="IPR011009">
    <property type="entry name" value="Kinase-like_dom_sf"/>
</dbReference>
<reference evidence="3" key="1">
    <citation type="submission" date="2021-10" db="EMBL/GenBank/DDBJ databases">
        <title>De novo Genome Assembly of Clathrus columnatus (Basidiomycota, Fungi) Using Illumina and Nanopore Sequence Data.</title>
        <authorList>
            <person name="Ogiso-Tanaka E."/>
            <person name="Itagaki H."/>
            <person name="Hosoya T."/>
            <person name="Hosaka K."/>
        </authorList>
    </citation>
    <scope>NUCLEOTIDE SEQUENCE</scope>
    <source>
        <strain evidence="3">MO-923</strain>
    </source>
</reference>
<dbReference type="InterPro" id="IPR000719">
    <property type="entry name" value="Prot_kinase_dom"/>
</dbReference>
<proteinExistence type="predicted"/>
<feature type="compositionally biased region" description="Basic residues" evidence="1">
    <location>
        <begin position="1"/>
        <end position="14"/>
    </location>
</feature>
<dbReference type="PROSITE" id="PS50011">
    <property type="entry name" value="PROTEIN_KINASE_DOM"/>
    <property type="match status" value="1"/>
</dbReference>
<evidence type="ECO:0000256" key="1">
    <source>
        <dbReference type="SAM" id="MobiDB-lite"/>
    </source>
</evidence>
<accession>A0AAV5ALS5</accession>
<organism evidence="3 4">
    <name type="scientific">Clathrus columnatus</name>
    <dbReference type="NCBI Taxonomy" id="1419009"/>
    <lineage>
        <taxon>Eukaryota</taxon>
        <taxon>Fungi</taxon>
        <taxon>Dikarya</taxon>
        <taxon>Basidiomycota</taxon>
        <taxon>Agaricomycotina</taxon>
        <taxon>Agaricomycetes</taxon>
        <taxon>Phallomycetidae</taxon>
        <taxon>Phallales</taxon>
        <taxon>Clathraceae</taxon>
        <taxon>Clathrus</taxon>
    </lineage>
</organism>
<dbReference type="Gene3D" id="1.10.510.10">
    <property type="entry name" value="Transferase(Phosphotransferase) domain 1"/>
    <property type="match status" value="1"/>
</dbReference>
<protein>
    <recommendedName>
        <fullName evidence="2">Protein kinase domain-containing protein</fullName>
    </recommendedName>
</protein>
<feature type="region of interest" description="Disordered" evidence="1">
    <location>
        <begin position="1"/>
        <end position="22"/>
    </location>
</feature>
<name>A0AAV5ALS5_9AGAM</name>
<sequence>MSTRAKSTRARSTRTRSSARQNQISDGTISINWCFLHSEHPQFNPRPIYIPKQVYDSPSYESQEFFHEALRRTYKFIADRESIKFWRPVTHLSDMATEAEWQQFLLDVSKRSRVPWTKPFQILLDNFENKDIIHLIVTADAEHLNDEVNEGLGVVGRWRSKRAKAEAELPAVNELTSIADHPLSEEEKIPLSNKFLRSLISSELDDTCTAADVALLFRATNYESDPAITRFYDAVKLRPPPEGTEDSYHGFWDRNINDIIAAILPDGKMQRNSNRDTAAKGMRPDYAFLLNRFCPFRGEERAPNSTGNPKAELAEKLQWVYDPAPYVLGYHAIGTSVVLAAIARPLPDKTQAVVHDIARADLRLRKARILNLRRLINLAGILQTLADIVRNHDAEFEILERDNSTIEIVSGAVIKTYKDPKRVEHLRNIYALIQHRNVPNTDRPVLTEGSRIILKPRGISRMPKTQHELLGAVVCVLETLEVIHSIPLFHRDIRWPNVMARLDDDNRWFLIDWEDASNLPTLAQPHFARKTHCPTIFVDGHGAEVDIWGVGELILRCEGLDVSSELKDLGKWMQEAPAPSAQEALNKVKEYQSTLP</sequence>
<feature type="domain" description="Protein kinase" evidence="2">
    <location>
        <begin position="322"/>
        <end position="596"/>
    </location>
</feature>
<comment type="caution">
    <text evidence="3">The sequence shown here is derived from an EMBL/GenBank/DDBJ whole genome shotgun (WGS) entry which is preliminary data.</text>
</comment>
<dbReference type="GO" id="GO:0004672">
    <property type="term" value="F:protein kinase activity"/>
    <property type="evidence" value="ECO:0007669"/>
    <property type="project" value="InterPro"/>
</dbReference>
<evidence type="ECO:0000259" key="2">
    <source>
        <dbReference type="PROSITE" id="PS50011"/>
    </source>
</evidence>
<evidence type="ECO:0000313" key="4">
    <source>
        <dbReference type="Proteomes" id="UP001050691"/>
    </source>
</evidence>